<evidence type="ECO:0000259" key="2">
    <source>
        <dbReference type="Pfam" id="PF07589"/>
    </source>
</evidence>
<dbReference type="PATRIC" id="fig|237368.3.peg.3491"/>
<accession>A0A0B0EG38</accession>
<organism evidence="3 4">
    <name type="scientific">Candidatus Scalindua brodae</name>
    <dbReference type="NCBI Taxonomy" id="237368"/>
    <lineage>
        <taxon>Bacteria</taxon>
        <taxon>Pseudomonadati</taxon>
        <taxon>Planctomycetota</taxon>
        <taxon>Candidatus Brocadiia</taxon>
        <taxon>Candidatus Brocadiales</taxon>
        <taxon>Candidatus Scalinduaceae</taxon>
        <taxon>Candidatus Scalindua</taxon>
    </lineage>
</organism>
<dbReference type="InterPro" id="IPR013424">
    <property type="entry name" value="Ice-binding_C"/>
</dbReference>
<comment type="caution">
    <text evidence="3">The sequence shown here is derived from an EMBL/GenBank/DDBJ whole genome shotgun (WGS) entry which is preliminary data.</text>
</comment>
<dbReference type="eggNOG" id="ENOG5033XFV">
    <property type="taxonomic scope" value="Bacteria"/>
</dbReference>
<sequence length="289" mass="30058">MKEMKLGIVAKIVVVAAFAILVSPMTTMAVPILQVGVEDGSGGYIAYQANSSAPTETDTAITSGNDIVVAGVYKRADVLLLGGQYSDGASTPVTGLDWSDFSYGNGSQSFPSTFNGKGAVLMASVADGSLADATGLTVGGNTYFATSTVSFFPNNHDPVKDNLSDFLFFDIGDFARNTGVVPDFAGGPGSADGEIKMLSLAGQGNLAWIHFDVMALETRGDINGFVTTITGTDRKNNPGSHDVTWKPPSTIPPEPIPEPTTVLLLGIGLAGLAGAEARRRRKKKAVYEG</sequence>
<dbReference type="AlphaFoldDB" id="A0A0B0EG38"/>
<feature type="region of interest" description="Disordered" evidence="1">
    <location>
        <begin position="233"/>
        <end position="254"/>
    </location>
</feature>
<reference evidence="3 4" key="1">
    <citation type="submission" date="2014-10" db="EMBL/GenBank/DDBJ databases">
        <title>Draft genome of anammox bacterium scalindua brodae, obtained using differential coverage binning of sequence data from two enrichment reactors.</title>
        <authorList>
            <person name="Speth D.R."/>
            <person name="Russ L."/>
            <person name="Kartal B."/>
            <person name="Op den Camp H.J."/>
            <person name="Dutilh B.E."/>
            <person name="Jetten M.S."/>
        </authorList>
    </citation>
    <scope>NUCLEOTIDE SEQUENCE [LARGE SCALE GENOMIC DNA]</scope>
    <source>
        <strain evidence="3">RU1</strain>
    </source>
</reference>
<dbReference type="NCBIfam" id="TIGR02595">
    <property type="entry name" value="PEP_CTERM"/>
    <property type="match status" value="1"/>
</dbReference>
<evidence type="ECO:0000313" key="4">
    <source>
        <dbReference type="Proteomes" id="UP000030652"/>
    </source>
</evidence>
<dbReference type="EMBL" id="JRYO01000222">
    <property type="protein sequence ID" value="KHE91031.1"/>
    <property type="molecule type" value="Genomic_DNA"/>
</dbReference>
<dbReference type="Proteomes" id="UP000030652">
    <property type="component" value="Unassembled WGS sequence"/>
</dbReference>
<dbReference type="NCBIfam" id="NF038141">
    <property type="entry name" value="choice_anch_N"/>
    <property type="match status" value="1"/>
</dbReference>
<evidence type="ECO:0000313" key="3">
    <source>
        <dbReference type="EMBL" id="KHE91031.1"/>
    </source>
</evidence>
<dbReference type="Pfam" id="PF07589">
    <property type="entry name" value="PEP-CTERM"/>
    <property type="match status" value="1"/>
</dbReference>
<evidence type="ECO:0000256" key="1">
    <source>
        <dbReference type="SAM" id="MobiDB-lite"/>
    </source>
</evidence>
<feature type="domain" description="Ice-binding protein C-terminal" evidence="2">
    <location>
        <begin position="255"/>
        <end position="279"/>
    </location>
</feature>
<protein>
    <submittedName>
        <fullName evidence="3">PEP-CTERM motif protein</fullName>
    </submittedName>
</protein>
<proteinExistence type="predicted"/>
<name>A0A0B0EG38_9BACT</name>
<gene>
    <name evidence="3" type="ORF">SCABRO_03227</name>
</gene>